<dbReference type="HAMAP" id="MF_00228">
    <property type="entry name" value="Thz_kinase"/>
    <property type="match status" value="1"/>
</dbReference>
<dbReference type="InterPro" id="IPR029056">
    <property type="entry name" value="Ribokinase-like"/>
</dbReference>
<reference evidence="13 14" key="1">
    <citation type="journal article" date="2020" name="Microorganisms">
        <title>Osmotic Adaptation and Compatible Solute Biosynthesis of Phototrophic Bacteria as Revealed from Genome Analyses.</title>
        <authorList>
            <person name="Imhoff J.F."/>
            <person name="Rahn T."/>
            <person name="Kunzel S."/>
            <person name="Keller A."/>
            <person name="Neulinger S.C."/>
        </authorList>
    </citation>
    <scope>NUCLEOTIDE SEQUENCE [LARGE SCALE GENOMIC DNA]</scope>
    <source>
        <strain evidence="13 14">DSM 6210</strain>
    </source>
</reference>
<evidence type="ECO:0000256" key="12">
    <source>
        <dbReference type="SAM" id="MobiDB-lite"/>
    </source>
</evidence>
<keyword evidence="6 11" id="KW-0547">Nucleotide-binding</keyword>
<protein>
    <recommendedName>
        <fullName evidence="11">Hydroxyethylthiazole kinase</fullName>
        <ecNumber evidence="11">2.7.1.50</ecNumber>
    </recommendedName>
    <alternativeName>
        <fullName evidence="11">4-methyl-5-beta-hydroxyethylthiazole kinase</fullName>
        <shortName evidence="11">TH kinase</shortName>
        <shortName evidence="11">Thz kinase</shortName>
    </alternativeName>
</protein>
<dbReference type="GO" id="GO:0016301">
    <property type="term" value="F:kinase activity"/>
    <property type="evidence" value="ECO:0007669"/>
    <property type="project" value="UniProtKB-KW"/>
</dbReference>
<comment type="similarity">
    <text evidence="11">Belongs to the Thz kinase family.</text>
</comment>
<dbReference type="CDD" id="cd01170">
    <property type="entry name" value="THZ_kinase"/>
    <property type="match status" value="1"/>
</dbReference>
<keyword evidence="10 11" id="KW-0784">Thiamine biosynthesis</keyword>
<feature type="binding site" evidence="11">
    <location>
        <position position="54"/>
    </location>
    <ligand>
        <name>substrate</name>
    </ligand>
</feature>
<dbReference type="EMBL" id="NRRV01000009">
    <property type="protein sequence ID" value="MBK1630211.1"/>
    <property type="molecule type" value="Genomic_DNA"/>
</dbReference>
<evidence type="ECO:0000256" key="10">
    <source>
        <dbReference type="ARBA" id="ARBA00022977"/>
    </source>
</evidence>
<organism evidence="13 14">
    <name type="scientific">Thiohalocapsa halophila</name>
    <dbReference type="NCBI Taxonomy" id="69359"/>
    <lineage>
        <taxon>Bacteria</taxon>
        <taxon>Pseudomonadati</taxon>
        <taxon>Pseudomonadota</taxon>
        <taxon>Gammaproteobacteria</taxon>
        <taxon>Chromatiales</taxon>
        <taxon>Chromatiaceae</taxon>
        <taxon>Thiohalocapsa</taxon>
    </lineage>
</organism>
<evidence type="ECO:0000256" key="4">
    <source>
        <dbReference type="ARBA" id="ARBA00022679"/>
    </source>
</evidence>
<keyword evidence="5 11" id="KW-0479">Metal-binding</keyword>
<keyword evidence="4 11" id="KW-0808">Transferase</keyword>
<feature type="binding site" evidence="11">
    <location>
        <position position="212"/>
    </location>
    <ligand>
        <name>substrate</name>
    </ligand>
</feature>
<evidence type="ECO:0000256" key="3">
    <source>
        <dbReference type="ARBA" id="ARBA00004868"/>
    </source>
</evidence>
<evidence type="ECO:0000256" key="5">
    <source>
        <dbReference type="ARBA" id="ARBA00022723"/>
    </source>
</evidence>
<comment type="cofactor">
    <cofactor evidence="2 11">
        <name>Mg(2+)</name>
        <dbReference type="ChEBI" id="CHEBI:18420"/>
    </cofactor>
</comment>
<evidence type="ECO:0000256" key="1">
    <source>
        <dbReference type="ARBA" id="ARBA00001771"/>
    </source>
</evidence>
<comment type="caution">
    <text evidence="13">The sequence shown here is derived from an EMBL/GenBank/DDBJ whole genome shotgun (WGS) entry which is preliminary data.</text>
</comment>
<comment type="catalytic activity">
    <reaction evidence="1 11">
        <text>5-(2-hydroxyethyl)-4-methylthiazole + ATP = 4-methyl-5-(2-phosphooxyethyl)-thiazole + ADP + H(+)</text>
        <dbReference type="Rhea" id="RHEA:24212"/>
        <dbReference type="ChEBI" id="CHEBI:15378"/>
        <dbReference type="ChEBI" id="CHEBI:17957"/>
        <dbReference type="ChEBI" id="CHEBI:30616"/>
        <dbReference type="ChEBI" id="CHEBI:58296"/>
        <dbReference type="ChEBI" id="CHEBI:456216"/>
        <dbReference type="EC" id="2.7.1.50"/>
    </reaction>
</comment>
<evidence type="ECO:0000313" key="14">
    <source>
        <dbReference type="Proteomes" id="UP000748752"/>
    </source>
</evidence>
<feature type="binding site" evidence="11">
    <location>
        <position position="129"/>
    </location>
    <ligand>
        <name>ATP</name>
        <dbReference type="ChEBI" id="CHEBI:30616"/>
    </ligand>
</feature>
<dbReference type="PIRSF" id="PIRSF000513">
    <property type="entry name" value="Thz_kinase"/>
    <property type="match status" value="1"/>
</dbReference>
<dbReference type="Gene3D" id="3.40.1190.20">
    <property type="match status" value="1"/>
</dbReference>
<evidence type="ECO:0000256" key="2">
    <source>
        <dbReference type="ARBA" id="ARBA00001946"/>
    </source>
</evidence>
<evidence type="ECO:0000256" key="11">
    <source>
        <dbReference type="HAMAP-Rule" id="MF_00228"/>
    </source>
</evidence>
<dbReference type="Pfam" id="PF02110">
    <property type="entry name" value="HK"/>
    <property type="match status" value="1"/>
</dbReference>
<evidence type="ECO:0000256" key="9">
    <source>
        <dbReference type="ARBA" id="ARBA00022842"/>
    </source>
</evidence>
<dbReference type="NCBIfam" id="NF006830">
    <property type="entry name" value="PRK09355.1"/>
    <property type="match status" value="1"/>
</dbReference>
<evidence type="ECO:0000256" key="6">
    <source>
        <dbReference type="ARBA" id="ARBA00022741"/>
    </source>
</evidence>
<evidence type="ECO:0000256" key="7">
    <source>
        <dbReference type="ARBA" id="ARBA00022777"/>
    </source>
</evidence>
<dbReference type="EC" id="2.7.1.50" evidence="11"/>
<evidence type="ECO:0000256" key="8">
    <source>
        <dbReference type="ARBA" id="ARBA00022840"/>
    </source>
</evidence>
<keyword evidence="14" id="KW-1185">Reference proteome</keyword>
<keyword evidence="7 11" id="KW-0418">Kinase</keyword>
<feature type="binding site" evidence="11">
    <location>
        <position position="185"/>
    </location>
    <ligand>
        <name>ATP</name>
        <dbReference type="ChEBI" id="CHEBI:30616"/>
    </ligand>
</feature>
<gene>
    <name evidence="11" type="primary">thiM</name>
    <name evidence="13" type="ORF">CKO31_05520</name>
</gene>
<dbReference type="RefSeq" id="WP_200234829.1">
    <property type="nucleotide sequence ID" value="NZ_NRRV01000009.1"/>
</dbReference>
<comment type="pathway">
    <text evidence="3 11">Cofactor biosynthesis; thiamine diphosphate biosynthesis; 4-methyl-5-(2-phosphoethyl)-thiazole from 5-(2-hydroxyethyl)-4-methylthiazole: step 1/1.</text>
</comment>
<evidence type="ECO:0000313" key="13">
    <source>
        <dbReference type="EMBL" id="MBK1630211.1"/>
    </source>
</evidence>
<dbReference type="Proteomes" id="UP000748752">
    <property type="component" value="Unassembled WGS sequence"/>
</dbReference>
<proteinExistence type="inferred from homology"/>
<keyword evidence="8 11" id="KW-0067">ATP-binding</keyword>
<dbReference type="PRINTS" id="PR01099">
    <property type="entry name" value="HYETHTZKNASE"/>
</dbReference>
<dbReference type="InterPro" id="IPR000417">
    <property type="entry name" value="Hyethyz_kinase"/>
</dbReference>
<keyword evidence="9 11" id="KW-0460">Magnesium</keyword>
<name>A0ABS1CE75_9GAMM</name>
<dbReference type="SUPFAM" id="SSF53613">
    <property type="entry name" value="Ribokinase-like"/>
    <property type="match status" value="1"/>
</dbReference>
<feature type="region of interest" description="Disordered" evidence="12">
    <location>
        <begin position="282"/>
        <end position="310"/>
    </location>
</feature>
<accession>A0ABS1CE75</accession>
<sequence>MQTDVKPRPLPLPPPGDALRRLRSSVPLVQNITNYVAMHAAANILLAVGASPAMVHAVEEAGEFATLADALTINIGTLSPAWLEGMLSAAAAACRHRKPWVLDPVAVGATTLRREAAARLLALAPTLIRGNASEILALNALSADASNGAGEHTGGRGVDATDPVTAAEQAAVVLARRQSCSVAVTGEIDFVTDGQRAARVANGHVLMPQVTALGCSLTGVCGAFLAGGDDPFEATVAALAYYGLAGEHAARGADGPGSFLLCFVDALAALSADAVNADARIAPGPVPEPLANEPQRGADDIEPTPGAPAS</sequence>
<comment type="function">
    <text evidence="11">Catalyzes the phosphorylation of the hydroxyl group of 4-methyl-5-beta-hydroxyethylthiazole (THZ).</text>
</comment>